<dbReference type="FunFam" id="3.90.1170.50:FF:000001">
    <property type="entry name" value="Aldehyde oxidase 1"/>
    <property type="match status" value="1"/>
</dbReference>
<feature type="binding site" evidence="15">
    <location>
        <begin position="311"/>
        <end position="315"/>
    </location>
    <ligand>
        <name>FAD</name>
        <dbReference type="ChEBI" id="CHEBI:57692"/>
    </ligand>
</feature>
<keyword evidence="19" id="KW-1185">Reference proteome</keyword>
<dbReference type="InterPro" id="IPR046867">
    <property type="entry name" value="AldOxase/xan_DH_MoCoBD2"/>
</dbReference>
<feature type="active site" description="Proton acceptor" evidence="14">
    <location>
        <position position="1202"/>
    </location>
</feature>
<dbReference type="AlphaFoldDB" id="A0A6A4WQ69"/>
<feature type="binding site" evidence="16">
    <location>
        <position position="101"/>
    </location>
    <ligand>
        <name>[2Fe-2S] cluster</name>
        <dbReference type="ChEBI" id="CHEBI:190135"/>
        <label>2</label>
    </ligand>
</feature>
<feature type="binding site" evidence="15">
    <location>
        <position position="385"/>
    </location>
    <ligand>
        <name>FAD</name>
        <dbReference type="ChEBI" id="CHEBI:57692"/>
    </ligand>
</feature>
<dbReference type="PANTHER" id="PTHR11908:SF132">
    <property type="entry name" value="ALDEHYDE OXIDASE 1-RELATED"/>
    <property type="match status" value="1"/>
</dbReference>
<keyword evidence="12" id="KW-0576">Peroxisome</keyword>
<name>A0A6A4WQ69_AMPAM</name>
<evidence type="ECO:0000256" key="1">
    <source>
        <dbReference type="ARBA" id="ARBA00001974"/>
    </source>
</evidence>
<evidence type="ECO:0000256" key="13">
    <source>
        <dbReference type="ARBA" id="ARBA00034078"/>
    </source>
</evidence>
<feature type="binding site" evidence="16">
    <location>
        <position position="135"/>
    </location>
    <ligand>
        <name>[2Fe-2S] cluster</name>
        <dbReference type="ChEBI" id="CHEBI:190135"/>
        <label>2</label>
    </ligand>
</feature>
<dbReference type="SUPFAM" id="SSF56176">
    <property type="entry name" value="FAD-binding/transporter-associated domain-like"/>
    <property type="match status" value="1"/>
</dbReference>
<dbReference type="InterPro" id="IPR001041">
    <property type="entry name" value="2Fe-2S_ferredoxin-type"/>
</dbReference>
<keyword evidence="7 16" id="KW-0479">Metal-binding</keyword>
<feature type="binding site" evidence="16">
    <location>
        <position position="724"/>
    </location>
    <ligand>
        <name>Mo-molybdopterin</name>
        <dbReference type="ChEBI" id="CHEBI:71302"/>
    </ligand>
    <ligandPart>
        <name>Mo</name>
        <dbReference type="ChEBI" id="CHEBI:28685"/>
    </ligandPart>
</feature>
<dbReference type="InterPro" id="IPR036683">
    <property type="entry name" value="CO_DH_flav_C_dom_sf"/>
</dbReference>
<dbReference type="GO" id="GO:0005506">
    <property type="term" value="F:iron ion binding"/>
    <property type="evidence" value="ECO:0007669"/>
    <property type="project" value="InterPro"/>
</dbReference>
<dbReference type="Pfam" id="PF00941">
    <property type="entry name" value="FAD_binding_5"/>
    <property type="match status" value="1"/>
</dbReference>
<dbReference type="FunFam" id="3.30.365.10:FF:000001">
    <property type="entry name" value="Xanthine dehydrogenase oxidase"/>
    <property type="match status" value="1"/>
</dbReference>
<dbReference type="Pfam" id="PF02738">
    <property type="entry name" value="MoCoBD_1"/>
    <property type="match status" value="1"/>
</dbReference>
<dbReference type="PANTHER" id="PTHR11908">
    <property type="entry name" value="XANTHINE DEHYDROGENASE"/>
    <property type="match status" value="1"/>
</dbReference>
<feature type="binding site" evidence="16">
    <location>
        <position position="63"/>
    </location>
    <ligand>
        <name>[2Fe-2S] cluster</name>
        <dbReference type="ChEBI" id="CHEBI:190135"/>
        <label>1</label>
    </ligand>
</feature>
<feature type="binding site" evidence="16">
    <location>
        <position position="133"/>
    </location>
    <ligand>
        <name>[2Fe-2S] cluster</name>
        <dbReference type="ChEBI" id="CHEBI:190135"/>
        <label>2</label>
    </ligand>
</feature>
<dbReference type="InterPro" id="IPR005107">
    <property type="entry name" value="CO_DH_flav_C"/>
</dbReference>
<proteinExistence type="inferred from homology"/>
<dbReference type="InterPro" id="IPR000674">
    <property type="entry name" value="Ald_Oxase/Xan_DH_a/b"/>
</dbReference>
<dbReference type="InterPro" id="IPR036856">
    <property type="entry name" value="Ald_Oxase/Xan_DH_a/b_sf"/>
</dbReference>
<dbReference type="InterPro" id="IPR036884">
    <property type="entry name" value="2Fe-2S-bd_dom_sf"/>
</dbReference>
<dbReference type="InterPro" id="IPR002346">
    <property type="entry name" value="Mopterin_DH_FAD-bd"/>
</dbReference>
<dbReference type="SUPFAM" id="SSF54292">
    <property type="entry name" value="2Fe-2S ferredoxin-like"/>
    <property type="match status" value="1"/>
</dbReference>
<keyword evidence="6 16" id="KW-0001">2Fe-2S</keyword>
<dbReference type="InterPro" id="IPR037165">
    <property type="entry name" value="AldOxase/xan_DH_Mopterin-bd_sf"/>
</dbReference>
<evidence type="ECO:0000256" key="9">
    <source>
        <dbReference type="ARBA" id="ARBA00023002"/>
    </source>
</evidence>
<dbReference type="SUPFAM" id="SSF54665">
    <property type="entry name" value="CO dehydrogenase molybdoprotein N-domain-like"/>
    <property type="match status" value="1"/>
</dbReference>
<evidence type="ECO:0000256" key="4">
    <source>
        <dbReference type="ARBA" id="ARBA00022505"/>
    </source>
</evidence>
<keyword evidence="9" id="KW-0560">Oxidoreductase</keyword>
<dbReference type="Gene3D" id="3.30.465.10">
    <property type="match status" value="1"/>
</dbReference>
<dbReference type="Gene3D" id="3.10.20.30">
    <property type="match status" value="1"/>
</dbReference>
<dbReference type="FunFam" id="3.30.390.50:FF:000003">
    <property type="entry name" value="Aldehyde oxidase1"/>
    <property type="match status" value="1"/>
</dbReference>
<dbReference type="OrthoDB" id="8300278at2759"/>
<feature type="domain" description="FAD-binding PCMH-type" evidence="17">
    <location>
        <begin position="195"/>
        <end position="377"/>
    </location>
</feature>
<evidence type="ECO:0000256" key="3">
    <source>
        <dbReference type="ARBA" id="ARBA00006849"/>
    </source>
</evidence>
<keyword evidence="4 16" id="KW-0500">Molybdenum</keyword>
<feature type="binding site" evidence="16">
    <location>
        <position position="98"/>
    </location>
    <ligand>
        <name>[2Fe-2S] cluster</name>
        <dbReference type="ChEBI" id="CHEBI:190135"/>
        <label>2</label>
    </ligand>
</feature>
<dbReference type="InterPro" id="IPR006058">
    <property type="entry name" value="2Fe2S_fd_BS"/>
</dbReference>
<dbReference type="EMBL" id="VIIS01000394">
    <property type="protein sequence ID" value="KAF0309497.1"/>
    <property type="molecule type" value="Genomic_DNA"/>
</dbReference>
<dbReference type="InterPro" id="IPR016166">
    <property type="entry name" value="FAD-bd_PCMH"/>
</dbReference>
<evidence type="ECO:0000313" key="19">
    <source>
        <dbReference type="Proteomes" id="UP000440578"/>
    </source>
</evidence>
<feature type="binding site" evidence="16">
    <location>
        <position position="66"/>
    </location>
    <ligand>
        <name>[2Fe-2S] cluster</name>
        <dbReference type="ChEBI" id="CHEBI:190135"/>
        <label>1</label>
    </ligand>
</feature>
<organism evidence="18 19">
    <name type="scientific">Amphibalanus amphitrite</name>
    <name type="common">Striped barnacle</name>
    <name type="synonym">Balanus amphitrite</name>
    <dbReference type="NCBI Taxonomy" id="1232801"/>
    <lineage>
        <taxon>Eukaryota</taxon>
        <taxon>Metazoa</taxon>
        <taxon>Ecdysozoa</taxon>
        <taxon>Arthropoda</taxon>
        <taxon>Crustacea</taxon>
        <taxon>Multicrustacea</taxon>
        <taxon>Cirripedia</taxon>
        <taxon>Thoracica</taxon>
        <taxon>Thoracicalcarea</taxon>
        <taxon>Balanomorpha</taxon>
        <taxon>Balanoidea</taxon>
        <taxon>Balanidae</taxon>
        <taxon>Amphibalaninae</taxon>
        <taxon>Amphibalanus</taxon>
    </lineage>
</organism>
<dbReference type="InterPro" id="IPR036010">
    <property type="entry name" value="2Fe-2S_ferredoxin-like_sf"/>
</dbReference>
<dbReference type="SUPFAM" id="SSF56003">
    <property type="entry name" value="Molybdenum cofactor-binding domain"/>
    <property type="match status" value="1"/>
</dbReference>
<accession>A0A6A4WQ69</accession>
<evidence type="ECO:0000256" key="8">
    <source>
        <dbReference type="ARBA" id="ARBA00022827"/>
    </source>
</evidence>
<dbReference type="Gene3D" id="3.30.390.50">
    <property type="entry name" value="CO dehydrogenase flavoprotein, C-terminal domain"/>
    <property type="match status" value="1"/>
</dbReference>
<dbReference type="InterPro" id="IPR008274">
    <property type="entry name" value="AldOxase/xan_DH_MoCoBD1"/>
</dbReference>
<dbReference type="Gene3D" id="3.90.1170.50">
    <property type="entry name" value="Aldehyde oxidase/xanthine dehydrogenase, a/b hammerhead"/>
    <property type="match status" value="1"/>
</dbReference>
<dbReference type="CDD" id="cd00207">
    <property type="entry name" value="fer2"/>
    <property type="match status" value="1"/>
</dbReference>
<dbReference type="InterPro" id="IPR002888">
    <property type="entry name" value="2Fe-2S-bd"/>
</dbReference>
<dbReference type="PIRSF" id="PIRSF000127">
    <property type="entry name" value="Xanthine_DH"/>
    <property type="match status" value="1"/>
</dbReference>
<keyword evidence="8 15" id="KW-0274">FAD</keyword>
<evidence type="ECO:0000256" key="10">
    <source>
        <dbReference type="ARBA" id="ARBA00023004"/>
    </source>
</evidence>
<feature type="binding site" evidence="16">
    <location>
        <position position="1033"/>
    </location>
    <ligand>
        <name>Mo-molybdopterin</name>
        <dbReference type="ChEBI" id="CHEBI:71302"/>
    </ligand>
    <ligandPart>
        <name>Mo</name>
        <dbReference type="ChEBI" id="CHEBI:28685"/>
    </ligandPart>
</feature>
<dbReference type="InterPro" id="IPR012675">
    <property type="entry name" value="Beta-grasp_dom_sf"/>
</dbReference>
<feature type="binding site" evidence="16">
    <location>
        <position position="867"/>
    </location>
    <ligand>
        <name>Mo-molybdopterin</name>
        <dbReference type="ChEBI" id="CHEBI:71302"/>
    </ligand>
    <ligandPart>
        <name>Mo</name>
        <dbReference type="ChEBI" id="CHEBI:28685"/>
    </ligandPart>
</feature>
<dbReference type="GO" id="GO:0071949">
    <property type="term" value="F:FAD binding"/>
    <property type="evidence" value="ECO:0007669"/>
    <property type="project" value="InterPro"/>
</dbReference>
<dbReference type="InterPro" id="IPR016208">
    <property type="entry name" value="Ald_Oxase/xanthine_DH-like"/>
</dbReference>
<protein>
    <submittedName>
        <fullName evidence="18">Indole-3-acetaldehyde oxidase</fullName>
    </submittedName>
</protein>
<dbReference type="GO" id="GO:0005777">
    <property type="term" value="C:peroxisome"/>
    <property type="evidence" value="ECO:0007669"/>
    <property type="project" value="UniProtKB-SubCell"/>
</dbReference>
<dbReference type="Pfam" id="PF20256">
    <property type="entry name" value="MoCoBD_2"/>
    <property type="match status" value="1"/>
</dbReference>
<evidence type="ECO:0000256" key="15">
    <source>
        <dbReference type="PIRSR" id="PIRSR000127-2"/>
    </source>
</evidence>
<dbReference type="Gene3D" id="3.30.365.10">
    <property type="entry name" value="Aldehyde oxidase/xanthine dehydrogenase, molybdopterin binding domain"/>
    <property type="match status" value="4"/>
</dbReference>
<comment type="subcellular location">
    <subcellularLocation>
        <location evidence="2">Peroxisome</location>
    </subcellularLocation>
</comment>
<dbReference type="SUPFAM" id="SSF47741">
    <property type="entry name" value="CO dehydrogenase ISP C-domain like"/>
    <property type="match status" value="1"/>
</dbReference>
<evidence type="ECO:0000256" key="5">
    <source>
        <dbReference type="ARBA" id="ARBA00022630"/>
    </source>
</evidence>
<dbReference type="Gene3D" id="1.10.150.120">
    <property type="entry name" value="[2Fe-2S]-binding domain"/>
    <property type="match status" value="1"/>
</dbReference>
<dbReference type="Pfam" id="PF03450">
    <property type="entry name" value="CO_deh_flav_C"/>
    <property type="match status" value="1"/>
</dbReference>
<evidence type="ECO:0000256" key="2">
    <source>
        <dbReference type="ARBA" id="ARBA00004275"/>
    </source>
</evidence>
<dbReference type="GO" id="GO:0016491">
    <property type="term" value="F:oxidoreductase activity"/>
    <property type="evidence" value="ECO:0007669"/>
    <property type="project" value="UniProtKB-KW"/>
</dbReference>
<comment type="cofactor">
    <cofactor evidence="16">
        <name>Mo-molybdopterin</name>
        <dbReference type="ChEBI" id="CHEBI:71302"/>
    </cofactor>
    <text evidence="16">Binds 1 Mo-molybdopterin (Mo-MPT) cofactor per subunit.</text>
</comment>
<dbReference type="Pfam" id="PF01315">
    <property type="entry name" value="Ald_Xan_dh_C"/>
    <property type="match status" value="1"/>
</dbReference>
<evidence type="ECO:0000259" key="17">
    <source>
        <dbReference type="PROSITE" id="PS51387"/>
    </source>
</evidence>
<evidence type="ECO:0000256" key="14">
    <source>
        <dbReference type="PIRSR" id="PIRSR000127-1"/>
    </source>
</evidence>
<feature type="binding site" evidence="16">
    <location>
        <position position="58"/>
    </location>
    <ligand>
        <name>[2Fe-2S] cluster</name>
        <dbReference type="ChEBI" id="CHEBI:190135"/>
        <label>1</label>
    </ligand>
</feature>
<keyword evidence="5" id="KW-0285">Flavoprotein</keyword>
<dbReference type="PROSITE" id="PS51387">
    <property type="entry name" value="FAD_PCMH"/>
    <property type="match status" value="1"/>
</dbReference>
<keyword evidence="10 16" id="KW-0408">Iron</keyword>
<evidence type="ECO:0000256" key="16">
    <source>
        <dbReference type="PIRSR" id="PIRSR000127-3"/>
    </source>
</evidence>
<dbReference type="SUPFAM" id="SSF55447">
    <property type="entry name" value="CO dehydrogenase flavoprotein C-terminal domain-like"/>
    <property type="match status" value="1"/>
</dbReference>
<dbReference type="FunFam" id="3.30.365.10:FF:000008">
    <property type="entry name" value="Aldehyde oxidase1"/>
    <property type="match status" value="1"/>
</dbReference>
<dbReference type="SMART" id="SM01008">
    <property type="entry name" value="Ald_Xan_dh_C"/>
    <property type="match status" value="1"/>
</dbReference>
<comment type="similarity">
    <text evidence="3">Belongs to the xanthine dehydrogenase family.</text>
</comment>
<comment type="cofactor">
    <cofactor evidence="16">
        <name>[2Fe-2S] cluster</name>
        <dbReference type="ChEBI" id="CHEBI:190135"/>
    </cofactor>
    <text evidence="16">Binds 2 [2Fe-2S] clusters.</text>
</comment>
<evidence type="ECO:0000313" key="18">
    <source>
        <dbReference type="EMBL" id="KAF0309497.1"/>
    </source>
</evidence>
<keyword evidence="11 16" id="KW-0411">Iron-sulfur</keyword>
<dbReference type="Pfam" id="PF01799">
    <property type="entry name" value="Fer2_2"/>
    <property type="match status" value="1"/>
</dbReference>
<dbReference type="GO" id="GO:0051537">
    <property type="term" value="F:2 iron, 2 sulfur cluster binding"/>
    <property type="evidence" value="ECO:0007669"/>
    <property type="project" value="UniProtKB-KW"/>
</dbReference>
<evidence type="ECO:0000256" key="12">
    <source>
        <dbReference type="ARBA" id="ARBA00023140"/>
    </source>
</evidence>
<dbReference type="InterPro" id="IPR016169">
    <property type="entry name" value="FAD-bd_PCMH_sub2"/>
</dbReference>
<dbReference type="SMART" id="SM01092">
    <property type="entry name" value="CO_deh_flav_C"/>
    <property type="match status" value="1"/>
</dbReference>
<comment type="cofactor">
    <cofactor evidence="13">
        <name>[2Fe-2S] cluster</name>
        <dbReference type="ChEBI" id="CHEBI:190135"/>
    </cofactor>
</comment>
<gene>
    <name evidence="18" type="primary">AAO2_2</name>
    <name evidence="18" type="ORF">FJT64_019390</name>
</gene>
<sequence>MPTSDVQSPAVTFTINDEPQKVLHRLSPDGASGDVSATTSLADYLRFTRRLPGTKTMCREGGCGACVVSVKTVEAIGDRKNGYHPIQVRLAQLNGTQCGYCSPGMVMSMYSLLESRDTLTKEDVEQAMDGNLCRCTGYRPILDAFKTFGADADQKTKDMVKDIEEAAGCKSQSGGACGGGGGGGRCAGCPRALPMSSGEAQWALPESLAKLYAAMAAVPRGRTLRLVTGNTGSGVYKHDGPFDSYISTLKVPELHAVSKTAEAATFGGAVTLSRLIEELQLLAPTAGFAHCRQMASHLLLVANTPVRNMGSWAGNLMIKHAHREFPSDVFLLLTAARAKIVVADAQGAAEEMDVETLFKIDMNRKVIVSLKLPALDDNYIFKTYKVTPRAVSAHAYVNAAFLLPVNKDTMTITEKPTLLFGGISKTFVHASATEEFLTGKSLLDAATVSGALAALQAEVVPDADPELSATEYRASLTTSLLYKVILYTLGDRLPEHLRSGGEDITRPPVVGSQKFDTDKDLWPVNQPVPKLEAQAQTAGEAEYINDQEALSDELHGAFVISTVAKAKLKGVDASAALALDGVRGFFSAKDVDGTNNIKGDNNPEELFVSDKVKYCGQPIGVVVADSPEIARRAAALVTVQYEDVQRPILTIKEAIADGQEIKPDTMMHLEINTGENVDEAIAAAPRQLSGEFQIGGQYHFYMETQTVRAVPREDDQLDLFSATQDIRDTHHTVAKVLKMPAHKINVSVRRLGGAYGGKLAYPTTVAAGAALAAVKLNRPVRIVLDVEANMEMFGGRLPYLVEYKAGVDETGKVQGLKMRYLCDAGFASSATTTFSAVSMAQNVYQATNWTVVPGHVNTNLAANTWCRSPGTTQGVAGIENVMQRIAHELKLDPWEVRKANFFKPDTKFALSASDEADHAVFTQMIDEMFTEGQIQQRKADIAAFNQANRWKKRALSLVPLRYPVHLWAKYPALVSIYDLDGTVAVSVGGIEMGQGLNTKVAQVCAHELGVSLDMVSVKPSDNLISPNASPTGGSIGSEMSCMAVRDACQELKLRLKPFQGEDKAWVQVVASASGAGVNLSAHSASRRRPETYNVFGLTAVELELDVLTGENCVRRVDLYEDAGQSLSPWVDIGQAEGAFVMGLGLFMTERHRFHPDTGKRLTNRTWNYYVPTLKDIPRDFRVKFLKNNKNDIGVFNSKATGEPPLCMTSACLFALREAVASARNDAGDAAWFDFGT</sequence>
<dbReference type="PROSITE" id="PS00197">
    <property type="entry name" value="2FE2S_FER_1"/>
    <property type="match status" value="1"/>
</dbReference>
<evidence type="ECO:0000256" key="6">
    <source>
        <dbReference type="ARBA" id="ARBA00022714"/>
    </source>
</evidence>
<comment type="caution">
    <text evidence="18">The sequence shown here is derived from an EMBL/GenBank/DDBJ whole genome shotgun (WGS) entry which is preliminary data.</text>
</comment>
<evidence type="ECO:0000256" key="11">
    <source>
        <dbReference type="ARBA" id="ARBA00023014"/>
    </source>
</evidence>
<reference evidence="18 19" key="1">
    <citation type="submission" date="2019-07" db="EMBL/GenBank/DDBJ databases">
        <title>Draft genome assembly of a fouling barnacle, Amphibalanus amphitrite (Darwin, 1854): The first reference genome for Thecostraca.</title>
        <authorList>
            <person name="Kim W."/>
        </authorList>
    </citation>
    <scope>NUCLEOTIDE SEQUENCE [LARGE SCALE GENOMIC DNA]</scope>
    <source>
        <strain evidence="18">SNU_AA5</strain>
        <tissue evidence="18">Soma without cirri and trophi</tissue>
    </source>
</reference>
<dbReference type="InterPro" id="IPR036318">
    <property type="entry name" value="FAD-bd_PCMH-like_sf"/>
</dbReference>
<evidence type="ECO:0000256" key="7">
    <source>
        <dbReference type="ARBA" id="ARBA00022723"/>
    </source>
</evidence>
<dbReference type="Proteomes" id="UP000440578">
    <property type="component" value="Unassembled WGS sequence"/>
</dbReference>
<comment type="cofactor">
    <cofactor evidence="1 15">
        <name>FAD</name>
        <dbReference type="ChEBI" id="CHEBI:57692"/>
    </cofactor>
</comment>